<dbReference type="CDD" id="cd01520">
    <property type="entry name" value="RHOD_YbbB"/>
    <property type="match status" value="1"/>
</dbReference>
<dbReference type="InterPro" id="IPR036873">
    <property type="entry name" value="Rhodanese-like_dom_sf"/>
</dbReference>
<proteinExistence type="inferred from homology"/>
<evidence type="ECO:0000313" key="4">
    <source>
        <dbReference type="EMBL" id="GAA6145263.1"/>
    </source>
</evidence>
<feature type="active site" description="S-selanylcysteine intermediate" evidence="2">
    <location>
        <position position="96"/>
    </location>
</feature>
<comment type="catalytic activity">
    <reaction evidence="2">
        <text>5-methylaminomethyl-2-thiouridine(34) in tRNA + (2E)-geranyl diphosphate = 5-methylaminomethyl-S-(2E)-geranyl-thiouridine(34) in tRNA + diphosphate</text>
        <dbReference type="Rhea" id="RHEA:14085"/>
        <dbReference type="Rhea" id="RHEA-COMP:10195"/>
        <dbReference type="Rhea" id="RHEA-COMP:14654"/>
        <dbReference type="ChEBI" id="CHEBI:33019"/>
        <dbReference type="ChEBI" id="CHEBI:58057"/>
        <dbReference type="ChEBI" id="CHEBI:74455"/>
        <dbReference type="ChEBI" id="CHEBI:140632"/>
    </reaction>
</comment>
<organism evidence="4 5">
    <name type="scientific">Thalassolituus maritimus</name>
    <dbReference type="NCBI Taxonomy" id="484498"/>
    <lineage>
        <taxon>Bacteria</taxon>
        <taxon>Pseudomonadati</taxon>
        <taxon>Pseudomonadota</taxon>
        <taxon>Gammaproteobacteria</taxon>
        <taxon>Oceanospirillales</taxon>
        <taxon>Oceanospirillaceae</taxon>
        <taxon>Thalassolituus</taxon>
    </lineage>
</organism>
<dbReference type="EMBL" id="BAABWH010000003">
    <property type="protein sequence ID" value="GAA6145263.1"/>
    <property type="molecule type" value="Genomic_DNA"/>
</dbReference>
<comment type="similarity">
    <text evidence="2">Belongs to the SelU family.</text>
</comment>
<evidence type="ECO:0000256" key="2">
    <source>
        <dbReference type="HAMAP-Rule" id="MF_01622"/>
    </source>
</evidence>
<reference evidence="4 5" key="1">
    <citation type="submission" date="2024-04" db="EMBL/GenBank/DDBJ databases">
        <title>Draft genome sequence of Thalassolituus maritimus NBRC 116585.</title>
        <authorList>
            <person name="Miyakawa T."/>
            <person name="Kusuya Y."/>
            <person name="Miura T."/>
        </authorList>
    </citation>
    <scope>NUCLEOTIDE SEQUENCE [LARGE SCALE GENOMIC DNA]</scope>
    <source>
        <strain evidence="4 5">5NW40-0001</strain>
    </source>
</reference>
<comment type="subunit">
    <text evidence="2">Monomer.</text>
</comment>
<evidence type="ECO:0000259" key="3">
    <source>
        <dbReference type="PROSITE" id="PS50206"/>
    </source>
</evidence>
<dbReference type="InterPro" id="IPR017582">
    <property type="entry name" value="SelU"/>
</dbReference>
<dbReference type="SUPFAM" id="SSF52821">
    <property type="entry name" value="Rhodanese/Cell cycle control phosphatase"/>
    <property type="match status" value="1"/>
</dbReference>
<comment type="catalytic activity">
    <reaction evidence="2">
        <text>5-methylaminomethyl-S-(2E)-geranyl-thiouridine(34) in tRNA + selenophosphate + H(+) = 5-methylaminomethyl-2-(Se-phospho)selenouridine(34) in tRNA + (2E)-thiogeraniol</text>
        <dbReference type="Rhea" id="RHEA:60172"/>
        <dbReference type="Rhea" id="RHEA-COMP:14654"/>
        <dbReference type="Rhea" id="RHEA-COMP:15523"/>
        <dbReference type="ChEBI" id="CHEBI:15378"/>
        <dbReference type="ChEBI" id="CHEBI:16144"/>
        <dbReference type="ChEBI" id="CHEBI:140632"/>
        <dbReference type="ChEBI" id="CHEBI:143702"/>
        <dbReference type="ChEBI" id="CHEBI:143703"/>
    </reaction>
</comment>
<dbReference type="InterPro" id="IPR001763">
    <property type="entry name" value="Rhodanese-like_dom"/>
</dbReference>
<evidence type="ECO:0000313" key="5">
    <source>
        <dbReference type="Proteomes" id="UP001481413"/>
    </source>
</evidence>
<dbReference type="InterPro" id="IPR058840">
    <property type="entry name" value="AAA_SelU"/>
</dbReference>
<comment type="caution">
    <text evidence="4">The sequence shown here is derived from an EMBL/GenBank/DDBJ whole genome shotgun (WGS) entry which is preliminary data.</text>
</comment>
<keyword evidence="1 2" id="KW-0711">Selenium</keyword>
<dbReference type="EC" id="2.9.1.3" evidence="2"/>
<comment type="catalytic activity">
    <reaction evidence="2">
        <text>5-methylaminomethyl-2-(Se-phospho)selenouridine(34) in tRNA + H2O = 5-methylaminomethyl-2-selenouridine(34) in tRNA + phosphate</text>
        <dbReference type="Rhea" id="RHEA:60176"/>
        <dbReference type="Rhea" id="RHEA-COMP:10196"/>
        <dbReference type="Rhea" id="RHEA-COMP:15523"/>
        <dbReference type="ChEBI" id="CHEBI:15377"/>
        <dbReference type="ChEBI" id="CHEBI:43474"/>
        <dbReference type="ChEBI" id="CHEBI:82743"/>
        <dbReference type="ChEBI" id="CHEBI:143702"/>
    </reaction>
</comment>
<comment type="function">
    <text evidence="2">Involved in the post-transcriptional modification of the uridine at the wobble position (U34) of tRNA(Lys), tRNA(Glu) and tRNA(Gln). Catalyzes the conversion of 2-thiouridine (S2U-RNA) to 2-selenouridine (Se2U-RNA). Acts in a two-step process involving geranylation of 2-thiouridine (S2U) to S-geranyl-2-thiouridine (geS2U) and subsequent selenation of the latter derivative to 2-selenouridine (Se2U) in the tRNA chain.</text>
</comment>
<gene>
    <name evidence="4" type="primary">mnmH</name>
    <name evidence="2" type="synonym">selU</name>
    <name evidence="4" type="ORF">NBRC116585_13810</name>
</gene>
<dbReference type="PROSITE" id="PS50206">
    <property type="entry name" value="RHODANESE_3"/>
    <property type="match status" value="1"/>
</dbReference>
<accession>A0ABP9ZYP0</accession>
<dbReference type="HAMAP" id="MF_01622">
    <property type="entry name" value="tRNA_sel_U_synth"/>
    <property type="match status" value="1"/>
</dbReference>
<keyword evidence="2" id="KW-0808">Transferase</keyword>
<dbReference type="Pfam" id="PF26341">
    <property type="entry name" value="AAA_SelU"/>
    <property type="match status" value="1"/>
</dbReference>
<dbReference type="PANTHER" id="PTHR30401:SF0">
    <property type="entry name" value="TRNA 2-SELENOURIDINE SYNTHASE"/>
    <property type="match status" value="1"/>
</dbReference>
<dbReference type="PANTHER" id="PTHR30401">
    <property type="entry name" value="TRNA 2-SELENOURIDINE SYNTHASE"/>
    <property type="match status" value="1"/>
</dbReference>
<dbReference type="RefSeq" id="WP_353294196.1">
    <property type="nucleotide sequence ID" value="NZ_BAABWH010000003.1"/>
</dbReference>
<evidence type="ECO:0000256" key="1">
    <source>
        <dbReference type="ARBA" id="ARBA00023266"/>
    </source>
</evidence>
<dbReference type="Proteomes" id="UP001481413">
    <property type="component" value="Unassembled WGS sequence"/>
</dbReference>
<feature type="domain" description="Rhodanese" evidence="3">
    <location>
        <begin position="13"/>
        <end position="136"/>
    </location>
</feature>
<protein>
    <recommendedName>
        <fullName evidence="2">tRNA 2-selenouridine synthase</fullName>
        <ecNumber evidence="2">2.9.1.3</ecNumber>
    </recommendedName>
</protein>
<name>A0ABP9ZYP0_9GAMM</name>
<keyword evidence="5" id="KW-1185">Reference proteome</keyword>
<sequence>MSRPDTADFKTLFLNDTPMMDTRAPLEFKKGAFPNTVSLPLMTDQERAKVGTCYKKNGQDEAIKLGHQLVSGATKEARLEKWLAFAKANPDGYLYCFRGGLRSQITQRWLQEAGCDYPRIIGGYKAMRRFLIDTLDRVVVEKPIVIVAGQTGCAKTELLKQVPASVDLEGLAHHRGSTFGKRPGGQPAQIGFENALAVELLRYEENKPDLPLVLEDESLLIGRCALPETLRQQMSSAPLAIIEASFESRIEHSFQNYILHKLTEWQELEGEEAGFNAFIADLRNSMKKVEKRLGGVRHKAISESLERAIRQHEQGNPGLHREWIAHLLEQYYDPMYQYQLSRKTGKLAIRGSFDEVRDYLNSLSVSDLKG</sequence>
<dbReference type="Gene3D" id="3.40.250.10">
    <property type="entry name" value="Rhodanese-like domain"/>
    <property type="match status" value="1"/>
</dbReference>
<dbReference type="SMART" id="SM00450">
    <property type="entry name" value="RHOD"/>
    <property type="match status" value="1"/>
</dbReference>
<dbReference type="NCBIfam" id="TIGR03167">
    <property type="entry name" value="tRNA_sel_U_synt"/>
    <property type="match status" value="1"/>
</dbReference>
<comment type="catalytic activity">
    <reaction evidence="2">
        <text>5-methylaminomethyl-2-thiouridine(34) in tRNA + selenophosphate + (2E)-geranyl diphosphate + H2O + H(+) = 5-methylaminomethyl-2-selenouridine(34) in tRNA + (2E)-thiogeraniol + phosphate + diphosphate</text>
        <dbReference type="Rhea" id="RHEA:42716"/>
        <dbReference type="Rhea" id="RHEA-COMP:10195"/>
        <dbReference type="Rhea" id="RHEA-COMP:10196"/>
        <dbReference type="ChEBI" id="CHEBI:15377"/>
        <dbReference type="ChEBI" id="CHEBI:15378"/>
        <dbReference type="ChEBI" id="CHEBI:16144"/>
        <dbReference type="ChEBI" id="CHEBI:33019"/>
        <dbReference type="ChEBI" id="CHEBI:43474"/>
        <dbReference type="ChEBI" id="CHEBI:58057"/>
        <dbReference type="ChEBI" id="CHEBI:74455"/>
        <dbReference type="ChEBI" id="CHEBI:82743"/>
        <dbReference type="ChEBI" id="CHEBI:143703"/>
        <dbReference type="EC" id="2.9.1.3"/>
    </reaction>
</comment>
<dbReference type="NCBIfam" id="NF008751">
    <property type="entry name" value="PRK11784.1-3"/>
    <property type="match status" value="1"/>
</dbReference>